<feature type="region of interest" description="Disordered" evidence="5">
    <location>
        <begin position="1"/>
        <end position="20"/>
    </location>
</feature>
<feature type="domain" description="ABC transmembrane type-1" evidence="8">
    <location>
        <begin position="170"/>
        <end position="456"/>
    </location>
</feature>
<dbReference type="GO" id="GO:0016020">
    <property type="term" value="C:membrane"/>
    <property type="evidence" value="ECO:0007669"/>
    <property type="project" value="UniProtKB-SubCell"/>
</dbReference>
<evidence type="ECO:0000256" key="1">
    <source>
        <dbReference type="ARBA" id="ARBA00004141"/>
    </source>
</evidence>
<evidence type="ECO:0000256" key="4">
    <source>
        <dbReference type="ARBA" id="ARBA00023136"/>
    </source>
</evidence>
<comment type="subcellular location">
    <subcellularLocation>
        <location evidence="1">Membrane</location>
        <topology evidence="1">Multi-pass membrane protein</topology>
    </subcellularLocation>
</comment>
<dbReference type="GO" id="GO:0005524">
    <property type="term" value="F:ATP binding"/>
    <property type="evidence" value="ECO:0007669"/>
    <property type="project" value="InterPro"/>
</dbReference>
<feature type="transmembrane region" description="Helical" evidence="6">
    <location>
        <begin position="316"/>
        <end position="336"/>
    </location>
</feature>
<reference evidence="9" key="2">
    <citation type="submission" date="2022-01" db="EMBL/GenBank/DDBJ databases">
        <authorList>
            <person name="Hirooka S."/>
            <person name="Miyagishima S.Y."/>
        </authorList>
    </citation>
    <scope>NUCLEOTIDE SEQUENCE</scope>
    <source>
        <strain evidence="9">NBRC 102759</strain>
    </source>
</reference>
<dbReference type="SUPFAM" id="SSF52540">
    <property type="entry name" value="P-loop containing nucleoside triphosphate hydrolases"/>
    <property type="match status" value="1"/>
</dbReference>
<gene>
    <name evidence="9" type="ORF">GpartN1_g3255.t1</name>
</gene>
<evidence type="ECO:0000256" key="2">
    <source>
        <dbReference type="ARBA" id="ARBA00022692"/>
    </source>
</evidence>
<dbReference type="InterPro" id="IPR011527">
    <property type="entry name" value="ABC1_TM_dom"/>
</dbReference>
<evidence type="ECO:0000313" key="9">
    <source>
        <dbReference type="EMBL" id="GJQ11464.1"/>
    </source>
</evidence>
<evidence type="ECO:0000256" key="6">
    <source>
        <dbReference type="SAM" id="Phobius"/>
    </source>
</evidence>
<dbReference type="InterPro" id="IPR036640">
    <property type="entry name" value="ABC1_TM_sf"/>
</dbReference>
<dbReference type="Gene3D" id="3.40.50.300">
    <property type="entry name" value="P-loop containing nucleotide triphosphate hydrolases"/>
    <property type="match status" value="1"/>
</dbReference>
<feature type="transmembrane region" description="Helical" evidence="6">
    <location>
        <begin position="293"/>
        <end position="310"/>
    </location>
</feature>
<name>A0A9C7PWE2_9RHOD</name>
<evidence type="ECO:0000259" key="8">
    <source>
        <dbReference type="PROSITE" id="PS50929"/>
    </source>
</evidence>
<evidence type="ECO:0000313" key="10">
    <source>
        <dbReference type="Proteomes" id="UP001061958"/>
    </source>
</evidence>
<feature type="compositionally biased region" description="Polar residues" evidence="5">
    <location>
        <begin position="1"/>
        <end position="10"/>
    </location>
</feature>
<feature type="transmembrane region" description="Helical" evidence="6">
    <location>
        <begin position="168"/>
        <end position="194"/>
    </location>
</feature>
<comment type="caution">
    <text evidence="9">The sequence shown here is derived from an EMBL/GenBank/DDBJ whole genome shotgun (WGS) entry which is preliminary data.</text>
</comment>
<dbReference type="Proteomes" id="UP001061958">
    <property type="component" value="Unassembled WGS sequence"/>
</dbReference>
<dbReference type="OrthoDB" id="6500128at2759"/>
<feature type="domain" description="ABC transporter" evidence="7">
    <location>
        <begin position="494"/>
        <end position="728"/>
    </location>
</feature>
<dbReference type="AlphaFoldDB" id="A0A9C7PWE2"/>
<feature type="compositionally biased region" description="Low complexity" evidence="5">
    <location>
        <begin position="748"/>
        <end position="770"/>
    </location>
</feature>
<protein>
    <recommendedName>
        <fullName evidence="11">ABC transporter</fullName>
    </recommendedName>
</protein>
<keyword evidence="2 6" id="KW-0812">Transmembrane</keyword>
<dbReference type="PANTHER" id="PTHR43394">
    <property type="entry name" value="ATP-DEPENDENT PERMEASE MDL1, MITOCHONDRIAL"/>
    <property type="match status" value="1"/>
</dbReference>
<dbReference type="SUPFAM" id="SSF90123">
    <property type="entry name" value="ABC transporter transmembrane region"/>
    <property type="match status" value="1"/>
</dbReference>
<dbReference type="InterPro" id="IPR003439">
    <property type="entry name" value="ABC_transporter-like_ATP-bd"/>
</dbReference>
<proteinExistence type="predicted"/>
<sequence length="780" mass="88267">MNDYNTSTASPKRPKPMGHKPLFLSQTLESLSFQNSQIPELSPRLPHLFNDLILGEEHGSQGAAVSPPKREAAKSTADETIAFQGIFQADNETSVQAFPWKIQPEKPVDSDIQHLPDLDRSDTAQEMQSLEDKFISTLFFGMALGTFNAHHRLTKLDWIRYLSGEGRYLLGGIVMSIVYGMLLPVFALLIGRILNYYFGVADGTNLSNASYEDAILIPFFLLGGVAWFLNFGQNCMWYRLGMKQTYLVRKRALYMLMDIPTHRKEIALSMLREKHLIEEDSPAFRMMEDFGNVFYYGSEMVCALVIAFVGSWQLTLLLSGSGLLLVGTGIFEVKMLEQSLQRTRTQTEVESHEKRILDTLPLIHECNTEREEYQVYCRLLDDFFIENLKRRRLYIASASISVLLVTEIYIVGIWFSAWLAEQKKISKGDIVSVLLAIGLAAVALVRLVRLLQSVRDSRYHVDEFFSTFRSDNRENSWFKSHALLISKRRLNGELEVQNLRFPNESWPRTKGMSFQVRRGEIVALVSRDLEEVHKMVAMIQRNIPSECGTITIDDVDITQFNGNSFRSIVGNVCNAKTVLEGTIAENLQYGMPDVNFSDIVAAAQQSYIHKFIQSLPRGYQTVVGSPNSPHLPEWAYHRLALCRVLIRQPVILLLDAKTVDAYIYHDDIPVDALKQIAKDRACVFVSNSVLVVQAATRVYVFKQGEVVTQGKHYELFENCLYYRDVITEDSEPLNNRLSVQTSSQNNKSSEPQASPLLLPSSLSRSSSGALELDDMSNGVI</sequence>
<accession>A0A9C7PWE2</accession>
<reference evidence="9" key="1">
    <citation type="journal article" date="2022" name="Proc. Natl. Acad. Sci. U.S.A.">
        <title>Life cycle and functional genomics of the unicellular red alga Galdieria for elucidating algal and plant evolution and industrial use.</title>
        <authorList>
            <person name="Hirooka S."/>
            <person name="Itabashi T."/>
            <person name="Ichinose T.M."/>
            <person name="Onuma R."/>
            <person name="Fujiwara T."/>
            <person name="Yamashita S."/>
            <person name="Jong L.W."/>
            <person name="Tomita R."/>
            <person name="Iwane A.H."/>
            <person name="Miyagishima S.Y."/>
        </authorList>
    </citation>
    <scope>NUCLEOTIDE SEQUENCE</scope>
    <source>
        <strain evidence="9">NBRC 102759</strain>
    </source>
</reference>
<feature type="transmembrane region" description="Helical" evidence="6">
    <location>
        <begin position="214"/>
        <end position="232"/>
    </location>
</feature>
<dbReference type="GO" id="GO:0016887">
    <property type="term" value="F:ATP hydrolysis activity"/>
    <property type="evidence" value="ECO:0007669"/>
    <property type="project" value="InterPro"/>
</dbReference>
<dbReference type="EMBL" id="BQMJ01000024">
    <property type="protein sequence ID" value="GJQ11464.1"/>
    <property type="molecule type" value="Genomic_DNA"/>
</dbReference>
<organism evidence="9 10">
    <name type="scientific">Galdieria partita</name>
    <dbReference type="NCBI Taxonomy" id="83374"/>
    <lineage>
        <taxon>Eukaryota</taxon>
        <taxon>Rhodophyta</taxon>
        <taxon>Bangiophyceae</taxon>
        <taxon>Galdieriales</taxon>
        <taxon>Galdieriaceae</taxon>
        <taxon>Galdieria</taxon>
    </lineage>
</organism>
<dbReference type="GO" id="GO:0140359">
    <property type="term" value="F:ABC-type transporter activity"/>
    <property type="evidence" value="ECO:0007669"/>
    <property type="project" value="InterPro"/>
</dbReference>
<feature type="transmembrane region" description="Helical" evidence="6">
    <location>
        <begin position="393"/>
        <end position="418"/>
    </location>
</feature>
<feature type="transmembrane region" description="Helical" evidence="6">
    <location>
        <begin position="430"/>
        <end position="448"/>
    </location>
</feature>
<keyword evidence="10" id="KW-1185">Reference proteome</keyword>
<evidence type="ECO:0000256" key="3">
    <source>
        <dbReference type="ARBA" id="ARBA00022989"/>
    </source>
</evidence>
<dbReference type="InterPro" id="IPR039421">
    <property type="entry name" value="Type_1_exporter"/>
</dbReference>
<dbReference type="InterPro" id="IPR027417">
    <property type="entry name" value="P-loop_NTPase"/>
</dbReference>
<evidence type="ECO:0008006" key="11">
    <source>
        <dbReference type="Google" id="ProtNLM"/>
    </source>
</evidence>
<evidence type="ECO:0000259" key="7">
    <source>
        <dbReference type="PROSITE" id="PS50893"/>
    </source>
</evidence>
<dbReference type="Pfam" id="PF00664">
    <property type="entry name" value="ABC_membrane"/>
    <property type="match status" value="1"/>
</dbReference>
<dbReference type="PROSITE" id="PS50929">
    <property type="entry name" value="ABC_TM1F"/>
    <property type="match status" value="1"/>
</dbReference>
<dbReference type="PROSITE" id="PS50893">
    <property type="entry name" value="ABC_TRANSPORTER_2"/>
    <property type="match status" value="1"/>
</dbReference>
<feature type="region of interest" description="Disordered" evidence="5">
    <location>
        <begin position="739"/>
        <end position="780"/>
    </location>
</feature>
<dbReference type="Gene3D" id="1.20.1560.10">
    <property type="entry name" value="ABC transporter type 1, transmembrane domain"/>
    <property type="match status" value="2"/>
</dbReference>
<evidence type="ECO:0000256" key="5">
    <source>
        <dbReference type="SAM" id="MobiDB-lite"/>
    </source>
</evidence>
<keyword evidence="3 6" id="KW-1133">Transmembrane helix</keyword>
<keyword evidence="4 6" id="KW-0472">Membrane</keyword>